<accession>A0A936NCQ6</accession>
<dbReference type="AlphaFoldDB" id="A0A936NCQ6"/>
<evidence type="ECO:0000256" key="3">
    <source>
        <dbReference type="ARBA" id="ARBA00022630"/>
    </source>
</evidence>
<evidence type="ECO:0000256" key="5">
    <source>
        <dbReference type="ARBA" id="ARBA00023002"/>
    </source>
</evidence>
<dbReference type="InterPro" id="IPR009100">
    <property type="entry name" value="AcylCoA_DH/oxidase_NM_dom_sf"/>
</dbReference>
<comment type="caution">
    <text evidence="10">The sequence shown here is derived from an EMBL/GenBank/DDBJ whole genome shotgun (WGS) entry which is preliminary data.</text>
</comment>
<feature type="domain" description="Acyl-CoA oxidase/dehydrogenase middle" evidence="8">
    <location>
        <begin position="127"/>
        <end position="220"/>
    </location>
</feature>
<evidence type="ECO:0000259" key="9">
    <source>
        <dbReference type="Pfam" id="PF02771"/>
    </source>
</evidence>
<dbReference type="InterPro" id="IPR052161">
    <property type="entry name" value="Mycobact_Acyl-CoA_DH"/>
</dbReference>
<comment type="similarity">
    <text evidence="2 6">Belongs to the acyl-CoA dehydrogenase family.</text>
</comment>
<name>A0A936NCQ6_9ACTN</name>
<dbReference type="Proteomes" id="UP000727993">
    <property type="component" value="Unassembled WGS sequence"/>
</dbReference>
<feature type="domain" description="Acyl-CoA dehydrogenase/oxidase N-terminal" evidence="9">
    <location>
        <begin position="6"/>
        <end position="123"/>
    </location>
</feature>
<dbReference type="EMBL" id="JADJZA010000007">
    <property type="protein sequence ID" value="MBK9297286.1"/>
    <property type="molecule type" value="Genomic_DNA"/>
</dbReference>
<dbReference type="Pfam" id="PF02770">
    <property type="entry name" value="Acyl-CoA_dh_M"/>
    <property type="match status" value="1"/>
</dbReference>
<evidence type="ECO:0000259" key="7">
    <source>
        <dbReference type="Pfam" id="PF00441"/>
    </source>
</evidence>
<evidence type="ECO:0000256" key="6">
    <source>
        <dbReference type="RuleBase" id="RU362125"/>
    </source>
</evidence>
<protein>
    <submittedName>
        <fullName evidence="10">Acyl-CoA dehydrogenase family protein</fullName>
    </submittedName>
</protein>
<evidence type="ECO:0000313" key="10">
    <source>
        <dbReference type="EMBL" id="MBK9297286.1"/>
    </source>
</evidence>
<dbReference type="Gene3D" id="1.10.540.10">
    <property type="entry name" value="Acyl-CoA dehydrogenase/oxidase, N-terminal domain"/>
    <property type="match status" value="1"/>
</dbReference>
<gene>
    <name evidence="10" type="ORF">IPN02_10750</name>
</gene>
<dbReference type="InterPro" id="IPR009075">
    <property type="entry name" value="AcylCo_DH/oxidase_C"/>
</dbReference>
<dbReference type="GO" id="GO:0016627">
    <property type="term" value="F:oxidoreductase activity, acting on the CH-CH group of donors"/>
    <property type="evidence" value="ECO:0007669"/>
    <property type="project" value="InterPro"/>
</dbReference>
<dbReference type="Gene3D" id="2.40.110.10">
    <property type="entry name" value="Butyryl-CoA Dehydrogenase, subunit A, domain 2"/>
    <property type="match status" value="1"/>
</dbReference>
<dbReference type="Gene3D" id="1.20.140.10">
    <property type="entry name" value="Butyryl-CoA Dehydrogenase, subunit A, domain 3"/>
    <property type="match status" value="1"/>
</dbReference>
<dbReference type="SUPFAM" id="SSF56645">
    <property type="entry name" value="Acyl-CoA dehydrogenase NM domain-like"/>
    <property type="match status" value="1"/>
</dbReference>
<evidence type="ECO:0000313" key="11">
    <source>
        <dbReference type="Proteomes" id="UP000727993"/>
    </source>
</evidence>
<reference evidence="10 11" key="1">
    <citation type="submission" date="2020-10" db="EMBL/GenBank/DDBJ databases">
        <title>Connecting structure to function with the recovery of over 1000 high-quality activated sludge metagenome-assembled genomes encoding full-length rRNA genes using long-read sequencing.</title>
        <authorList>
            <person name="Singleton C.M."/>
            <person name="Petriglieri F."/>
            <person name="Kristensen J.M."/>
            <person name="Kirkegaard R.H."/>
            <person name="Michaelsen T.Y."/>
            <person name="Andersen M.H."/>
            <person name="Karst S.M."/>
            <person name="Dueholm M.S."/>
            <person name="Nielsen P.H."/>
            <person name="Albertsen M."/>
        </authorList>
    </citation>
    <scope>NUCLEOTIDE SEQUENCE [LARGE SCALE GENOMIC DNA]</scope>
    <source>
        <strain evidence="10">Lyne_18-Q3-R50-59_MAXAC.006</strain>
    </source>
</reference>
<dbReference type="PANTHER" id="PTHR43292:SF3">
    <property type="entry name" value="ACYL-COA DEHYDROGENASE FADE29"/>
    <property type="match status" value="1"/>
</dbReference>
<dbReference type="GO" id="GO:0050660">
    <property type="term" value="F:flavin adenine dinucleotide binding"/>
    <property type="evidence" value="ECO:0007669"/>
    <property type="project" value="InterPro"/>
</dbReference>
<dbReference type="SUPFAM" id="SSF47203">
    <property type="entry name" value="Acyl-CoA dehydrogenase C-terminal domain-like"/>
    <property type="match status" value="1"/>
</dbReference>
<sequence length="395" mass="43760">MDLEFTTEEREFQDQARTWLREHLPTEARPPMGQPMRDFDLAWQRTLYEGGWAGINWPSSYGGRGLSDIEQMIWYSEFARADPPFTLNNSCTFVGNNHGGPTIMASGSDEQKAEHLPPILRGEVVWCQGFSEPNSGSDLASLSTKGVVDGDELVVTGQKIWTSYADVADYQELLVRTDPTAPKHKGISWVICDMSTPGIEVRPIDTMAHHTDFAEVFYDEVRIPLTNVVGELNDGWRVAMSTLSFERGTAFMADQIELAATVEELIVEARNRCDARGRARIDDDEIARRLATARAEVAALRSMTVAGISRTRRSGMPGPEGSLIRAFHGELHQRVYQLGMEIIGTDALGLTPIDGDGNWTGPYLQSFAYTIGGGTTDIQRNIVGERVLGLPRPPR</sequence>
<keyword evidence="5 6" id="KW-0560">Oxidoreductase</keyword>
<dbReference type="GO" id="GO:0005886">
    <property type="term" value="C:plasma membrane"/>
    <property type="evidence" value="ECO:0007669"/>
    <property type="project" value="TreeGrafter"/>
</dbReference>
<dbReference type="PANTHER" id="PTHR43292">
    <property type="entry name" value="ACYL-COA DEHYDROGENASE"/>
    <property type="match status" value="1"/>
</dbReference>
<dbReference type="FunFam" id="2.40.110.10:FF:000011">
    <property type="entry name" value="Acyl-CoA dehydrogenase FadE34"/>
    <property type="match status" value="1"/>
</dbReference>
<dbReference type="InterPro" id="IPR006091">
    <property type="entry name" value="Acyl-CoA_Oxase/DH_mid-dom"/>
</dbReference>
<proteinExistence type="inferred from homology"/>
<evidence type="ECO:0000259" key="8">
    <source>
        <dbReference type="Pfam" id="PF02770"/>
    </source>
</evidence>
<dbReference type="Pfam" id="PF00441">
    <property type="entry name" value="Acyl-CoA_dh_1"/>
    <property type="match status" value="1"/>
</dbReference>
<evidence type="ECO:0000256" key="1">
    <source>
        <dbReference type="ARBA" id="ARBA00001974"/>
    </source>
</evidence>
<organism evidence="10 11">
    <name type="scientific">Candidatus Neomicrothrix subdominans</name>
    <dbReference type="NCBI Taxonomy" id="2954438"/>
    <lineage>
        <taxon>Bacteria</taxon>
        <taxon>Bacillati</taxon>
        <taxon>Actinomycetota</taxon>
        <taxon>Acidimicrobiia</taxon>
        <taxon>Acidimicrobiales</taxon>
        <taxon>Microthrixaceae</taxon>
        <taxon>Candidatus Neomicrothrix</taxon>
    </lineage>
</organism>
<keyword evidence="3 6" id="KW-0285">Flavoprotein</keyword>
<keyword evidence="4 6" id="KW-0274">FAD</keyword>
<evidence type="ECO:0000256" key="4">
    <source>
        <dbReference type="ARBA" id="ARBA00022827"/>
    </source>
</evidence>
<dbReference type="InterPro" id="IPR046373">
    <property type="entry name" value="Acyl-CoA_Oxase/DH_mid-dom_sf"/>
</dbReference>
<comment type="cofactor">
    <cofactor evidence="1 6">
        <name>FAD</name>
        <dbReference type="ChEBI" id="CHEBI:57692"/>
    </cofactor>
</comment>
<evidence type="ECO:0000256" key="2">
    <source>
        <dbReference type="ARBA" id="ARBA00009347"/>
    </source>
</evidence>
<dbReference type="InterPro" id="IPR036250">
    <property type="entry name" value="AcylCo_DH-like_C"/>
</dbReference>
<dbReference type="Pfam" id="PF02771">
    <property type="entry name" value="Acyl-CoA_dh_N"/>
    <property type="match status" value="1"/>
</dbReference>
<dbReference type="InterPro" id="IPR037069">
    <property type="entry name" value="AcylCoA_DH/ox_N_sf"/>
</dbReference>
<dbReference type="InterPro" id="IPR013786">
    <property type="entry name" value="AcylCoA_DH/ox_N"/>
</dbReference>
<feature type="domain" description="Acyl-CoA dehydrogenase/oxidase C-terminal" evidence="7">
    <location>
        <begin position="233"/>
        <end position="388"/>
    </location>
</feature>